<dbReference type="Proteomes" id="UP000177169">
    <property type="component" value="Unassembled WGS sequence"/>
</dbReference>
<reference evidence="3 4" key="1">
    <citation type="journal article" date="2016" name="Nat. Commun.">
        <title>Thousands of microbial genomes shed light on interconnected biogeochemical processes in an aquifer system.</title>
        <authorList>
            <person name="Anantharaman K."/>
            <person name="Brown C.T."/>
            <person name="Hug L.A."/>
            <person name="Sharon I."/>
            <person name="Castelle C.J."/>
            <person name="Probst A.J."/>
            <person name="Thomas B.C."/>
            <person name="Singh A."/>
            <person name="Wilkins M.J."/>
            <person name="Karaoz U."/>
            <person name="Brodie E.L."/>
            <person name="Williams K.H."/>
            <person name="Hubbard S.S."/>
            <person name="Banfield J.F."/>
        </authorList>
    </citation>
    <scope>NUCLEOTIDE SEQUENCE [LARGE SCALE GENOMIC DNA]</scope>
</reference>
<feature type="domain" description="HNH nuclease" evidence="2">
    <location>
        <begin position="176"/>
        <end position="227"/>
    </location>
</feature>
<dbReference type="Gene3D" id="1.10.30.50">
    <property type="match status" value="1"/>
</dbReference>
<dbReference type="InterPro" id="IPR002711">
    <property type="entry name" value="HNH"/>
</dbReference>
<dbReference type="EMBL" id="MGGR01000033">
    <property type="protein sequence ID" value="OGM32340.1"/>
    <property type="molecule type" value="Genomic_DNA"/>
</dbReference>
<dbReference type="Pfam" id="PF01844">
    <property type="entry name" value="HNH"/>
    <property type="match status" value="1"/>
</dbReference>
<dbReference type="GO" id="GO:0003676">
    <property type="term" value="F:nucleic acid binding"/>
    <property type="evidence" value="ECO:0007669"/>
    <property type="project" value="InterPro"/>
</dbReference>
<dbReference type="GO" id="GO:0008270">
    <property type="term" value="F:zinc ion binding"/>
    <property type="evidence" value="ECO:0007669"/>
    <property type="project" value="InterPro"/>
</dbReference>
<dbReference type="InterPro" id="IPR003615">
    <property type="entry name" value="HNH_nuc"/>
</dbReference>
<name>A0A1F7YYP0_9BACT</name>
<protein>
    <recommendedName>
        <fullName evidence="2">HNH nuclease domain-containing protein</fullName>
    </recommendedName>
</protein>
<evidence type="ECO:0000256" key="1">
    <source>
        <dbReference type="SAM" id="MobiDB-lite"/>
    </source>
</evidence>
<evidence type="ECO:0000313" key="3">
    <source>
        <dbReference type="EMBL" id="OGM32340.1"/>
    </source>
</evidence>
<sequence length="234" mass="27382">METQDFVITHAELSNKEGMSLQRGMNYRPGDKEYSIFLMSVSPDAPYNDGFDAENKKLFYEGEDVSKREKAQPKEHDQPFFTKTGKRTNNGKFFKIAEDYKLGRRNKPEQIKVYEKIKNNVWSDKGFFYLTDAKYEHNDRENRKTFKFVLEPVSSHTGLSQEEYEDFEFSRRIPTEIKRIVWERDEGKCAKCGSKENLHFDHLIPFSKGGSSLDPKNIQVLCGKHNLQKSDKIL</sequence>
<feature type="region of interest" description="Disordered" evidence="1">
    <location>
        <begin position="65"/>
        <end position="86"/>
    </location>
</feature>
<accession>A0A1F7YYP0</accession>
<proteinExistence type="predicted"/>
<dbReference type="STRING" id="1802505.A3D01_04735"/>
<dbReference type="GO" id="GO:0004519">
    <property type="term" value="F:endonuclease activity"/>
    <property type="evidence" value="ECO:0007669"/>
    <property type="project" value="InterPro"/>
</dbReference>
<evidence type="ECO:0000259" key="2">
    <source>
        <dbReference type="SMART" id="SM00507"/>
    </source>
</evidence>
<dbReference type="AlphaFoldDB" id="A0A1F7YYP0"/>
<gene>
    <name evidence="3" type="ORF">A3D01_04735</name>
</gene>
<feature type="compositionally biased region" description="Basic and acidic residues" evidence="1">
    <location>
        <begin position="65"/>
        <end position="78"/>
    </location>
</feature>
<comment type="caution">
    <text evidence="3">The sequence shown here is derived from an EMBL/GenBank/DDBJ whole genome shotgun (WGS) entry which is preliminary data.</text>
</comment>
<organism evidence="3 4">
    <name type="scientific">Candidatus Woesebacteria bacterium RIFCSPHIGHO2_02_FULL_39_13</name>
    <dbReference type="NCBI Taxonomy" id="1802505"/>
    <lineage>
        <taxon>Bacteria</taxon>
        <taxon>Candidatus Woeseibacteriota</taxon>
    </lineage>
</organism>
<dbReference type="SMART" id="SM00507">
    <property type="entry name" value="HNHc"/>
    <property type="match status" value="1"/>
</dbReference>
<evidence type="ECO:0000313" key="4">
    <source>
        <dbReference type="Proteomes" id="UP000177169"/>
    </source>
</evidence>